<dbReference type="PANTHER" id="PTHR24123">
    <property type="entry name" value="ANKYRIN REPEAT-CONTAINING"/>
    <property type="match status" value="1"/>
</dbReference>
<dbReference type="SUPFAM" id="SSF52540">
    <property type="entry name" value="P-loop containing nucleoside triphosphate hydrolases"/>
    <property type="match status" value="1"/>
</dbReference>
<evidence type="ECO:0000256" key="2">
    <source>
        <dbReference type="ARBA" id="ARBA00023043"/>
    </source>
</evidence>
<feature type="repeat" description="ANK" evidence="3">
    <location>
        <begin position="1287"/>
        <end position="1319"/>
    </location>
</feature>
<dbReference type="InterPro" id="IPR002110">
    <property type="entry name" value="Ankyrin_rpt"/>
</dbReference>
<feature type="repeat" description="ANK" evidence="3">
    <location>
        <begin position="1551"/>
        <end position="1583"/>
    </location>
</feature>
<dbReference type="SUPFAM" id="SSF48403">
    <property type="entry name" value="Ankyrin repeat"/>
    <property type="match status" value="3"/>
</dbReference>
<dbReference type="Gene3D" id="3.40.50.300">
    <property type="entry name" value="P-loop containing nucleotide triphosphate hydrolases"/>
    <property type="match status" value="1"/>
</dbReference>
<dbReference type="PRINTS" id="PR01415">
    <property type="entry name" value="ANKYRIN"/>
</dbReference>
<feature type="repeat" description="ANK" evidence="3">
    <location>
        <begin position="1783"/>
        <end position="1815"/>
    </location>
</feature>
<dbReference type="InterPro" id="IPR051165">
    <property type="entry name" value="Multifunctional_ANK_Repeat"/>
</dbReference>
<gene>
    <name evidence="4" type="ORF">Zmor_017295</name>
</gene>
<reference evidence="4" key="1">
    <citation type="journal article" date="2023" name="G3 (Bethesda)">
        <title>Whole genome assemblies of Zophobas morio and Tenebrio molitor.</title>
        <authorList>
            <person name="Kaur S."/>
            <person name="Stinson S.A."/>
            <person name="diCenzo G.C."/>
        </authorList>
    </citation>
    <scope>NUCLEOTIDE SEQUENCE</scope>
    <source>
        <strain evidence="4">QUZm001</strain>
    </source>
</reference>
<feature type="repeat" description="ANK" evidence="3">
    <location>
        <begin position="1188"/>
        <end position="1220"/>
    </location>
</feature>
<dbReference type="Pfam" id="PF12796">
    <property type="entry name" value="Ank_2"/>
    <property type="match status" value="7"/>
</dbReference>
<dbReference type="InterPro" id="IPR036770">
    <property type="entry name" value="Ankyrin_rpt-contain_sf"/>
</dbReference>
<dbReference type="Gene3D" id="1.25.40.20">
    <property type="entry name" value="Ankyrin repeat-containing domain"/>
    <property type="match status" value="6"/>
</dbReference>
<evidence type="ECO:0000256" key="3">
    <source>
        <dbReference type="PROSITE-ProRule" id="PRU00023"/>
    </source>
</evidence>
<keyword evidence="1" id="KW-0677">Repeat</keyword>
<feature type="repeat" description="ANK" evidence="3">
    <location>
        <begin position="1320"/>
        <end position="1352"/>
    </location>
</feature>
<dbReference type="Pfam" id="PF00023">
    <property type="entry name" value="Ank"/>
    <property type="match status" value="5"/>
</dbReference>
<feature type="repeat" description="ANK" evidence="3">
    <location>
        <begin position="1353"/>
        <end position="1385"/>
    </location>
</feature>
<feature type="repeat" description="ANK" evidence="3">
    <location>
        <begin position="1683"/>
        <end position="1715"/>
    </location>
</feature>
<feature type="repeat" description="ANK" evidence="3">
    <location>
        <begin position="1849"/>
        <end position="1878"/>
    </location>
</feature>
<feature type="repeat" description="ANK" evidence="3">
    <location>
        <begin position="1254"/>
        <end position="1282"/>
    </location>
</feature>
<dbReference type="Proteomes" id="UP001168821">
    <property type="component" value="Unassembled WGS sequence"/>
</dbReference>
<feature type="repeat" description="ANK" evidence="3">
    <location>
        <begin position="1221"/>
        <end position="1253"/>
    </location>
</feature>
<keyword evidence="5" id="KW-1185">Reference proteome</keyword>
<proteinExistence type="predicted"/>
<evidence type="ECO:0000256" key="1">
    <source>
        <dbReference type="ARBA" id="ARBA00022737"/>
    </source>
</evidence>
<protein>
    <submittedName>
        <fullName evidence="4">Uncharacterized protein</fullName>
    </submittedName>
</protein>
<feature type="repeat" description="ANK" evidence="3">
    <location>
        <begin position="1617"/>
        <end position="1649"/>
    </location>
</feature>
<dbReference type="PROSITE" id="PS50297">
    <property type="entry name" value="ANK_REP_REGION"/>
    <property type="match status" value="24"/>
</dbReference>
<dbReference type="EMBL" id="JALNTZ010000005">
    <property type="protein sequence ID" value="KAJ3651245.1"/>
    <property type="molecule type" value="Genomic_DNA"/>
</dbReference>
<sequence length="1878" mass="211911">MTIANIVLQMVADDKISNFHISSKDNNFDPFDDIIVKIESDQKTTLKAILLKHGDPKTLTLEDLKSERGDFSLNKYFKSFQKLKNAVQGFVIFTDRPFDVTEAKFQLDGQKFYVRPVKACSNFEISKNVNRVYKFEIVEDAWTADHFSEIQEYKAFFRKLFLYSNQENFSALRLSTVEKFTTRYSSSEEGFDQLLKIISEWNMLEGKKEKLDKKWMQRAIALQLLSPHMETLSFGPVNNKMRILRDAISMFTMTLVDESSREIVKHLWGDLGQHSIDIEEVNRIRKKYQLSVDHISDIEKLKPKLLTQLLWLLNKCPLIIRRNVYLETAVQLCDDQKFIVLGEGTVQEWMTQYSMFQNLSDLTLKEENYEKILENFTVSIQGKEELDVRTALVKSEEFLKNVTTSDLMGMLNGPCYIDGKKEKLAEPYIERYLSQNIINIKYLERVHDDTIIILHYADNFDKVKKKLKTYKLIDLEQFEGAQNVVSNVSDNFDNPNPNKMYICNSNLTQSQFQKICKDNSKTHTFHYFRVANDGHLEWIQSKGDVSTLDNYKLRSNYFTHENVLWSSQTDNNINLITSDPGTGKSELMKSLKNKCPSQYWTVTISPNDVHLFFKSFTPSQASNYLTSFETFINKKYSFLKKLEQCFFEMCLKEKRVLYVWDALDEILSEHLDFVSDMILQLSKKGYVQWVTSRPHLQKFLEKKFSVLSLRLTQFSEMEQQDYVKQRLQSFNSVDEIETIVHKINSTFVIVEHVDLLGIPIQIFMLTELFRRNHEKYLQLLDNEFLLTDLYGSFIEEKFDNFYEMEREIGQEFLNNSYASIGIVTQLQNNVPHFFHRTFAEYLVATYLSKNLKVIPVDIFFDQKYDNVRFFFDLLLAEKSPAHIAVLYKNFDFLRKYDDVILTTKDNGGRSALHLICSWGQRHPPVQIVEDKNEYIVDEPTNFNGKPDSKEYLEAVMYLQNKNDNSEQDSLLGLTPLLYAKKSSSLAAEIKLLLKIEKNSELRQLYTRNDSLNILYYSALLEYDNMIELFSPEKLGTEINFFTNGKHSTPLILACKAGHTKIADFLVKSGAEINRGDSNGFTPLYVAAQNGHEETVKYLAISGAEVNLCTKDGRTPLSVACQNGHKNIVKFLEVFLDLNRNTAEVKSSHLNRPDKYGFTPLYVACQNGHEDTVKYLVKSGADINRCTKNGYTPLHVACQKGHKNIVEYLHHQGADINQADVNGFTPLRFASFNGHEKTVEYLVKSGAEINRADKNGFTPLYVASQNGHESTIKYLVKCGAEIDGCATDDRTPFHAACQSGHKSIVEHLQLSGADVNRSDVKGNTPLRAAAFSGHKTIVEILTKSGVDLNRASKDGFTPLYVASQNGHEEVVKHLMSSGADMHRCAKDGRTPFYAACQKGHRSIVEHLHQSGADVNQAEFNGHTPLRTASFNGHDEIVAYLVKSGATINRWDKDGLTPLYVAAHNGHEKTVKLLVKLGANIDTFTNDGQTPLYAASRNGHEKVVEFLVKAGAEINRCSNNGFSALGSASFNGHEKIVAYLVKSEAVLDNSNEDGFTPLYLAAQNGHERVVKILMKSGANVNAISKGGQTPLSAASNNGHKKIVEHLVKSGAEVNRANKNGFTPLRGASFNGHELIVECLVKSGADVNRPDKDGFTPLFVASQNGHLKIVEFLIISGAEVDAFTNDSQTPLYVASKRGHKKIVQVLVKSGAGVNRATHSDGFAPLRAAAFAGHEEIVEFLGKSGAAVNRSGKDGFTPLHVASQNGHEKTVERLLKFGAEIKAVTTDGQTPVYAAARNNHVKIIDTLVKFGAEINRATIHGLTPLHVACLNGHEESVKYLVEAGADINCATNNGATPLYVASHRGHKQIVEWLIKGGAKVSP</sequence>
<organism evidence="4 5">
    <name type="scientific">Zophobas morio</name>
    <dbReference type="NCBI Taxonomy" id="2755281"/>
    <lineage>
        <taxon>Eukaryota</taxon>
        <taxon>Metazoa</taxon>
        <taxon>Ecdysozoa</taxon>
        <taxon>Arthropoda</taxon>
        <taxon>Hexapoda</taxon>
        <taxon>Insecta</taxon>
        <taxon>Pterygota</taxon>
        <taxon>Neoptera</taxon>
        <taxon>Endopterygota</taxon>
        <taxon>Coleoptera</taxon>
        <taxon>Polyphaga</taxon>
        <taxon>Cucujiformia</taxon>
        <taxon>Tenebrionidae</taxon>
        <taxon>Zophobas</taxon>
    </lineage>
</organism>
<feature type="repeat" description="ANK" evidence="3">
    <location>
        <begin position="1111"/>
        <end position="1131"/>
    </location>
</feature>
<dbReference type="PROSITE" id="PS50088">
    <property type="entry name" value="ANK_REPEAT"/>
    <property type="match status" value="24"/>
</dbReference>
<name>A0AA38MBV1_9CUCU</name>
<feature type="repeat" description="ANK" evidence="3">
    <location>
        <begin position="1045"/>
        <end position="1077"/>
    </location>
</feature>
<feature type="repeat" description="ANK" evidence="3">
    <location>
        <begin position="1816"/>
        <end position="1848"/>
    </location>
</feature>
<feature type="repeat" description="ANK" evidence="3">
    <location>
        <begin position="1155"/>
        <end position="1187"/>
    </location>
</feature>
<accession>A0AA38MBV1</accession>
<feature type="repeat" description="ANK" evidence="3">
    <location>
        <begin position="1584"/>
        <end position="1616"/>
    </location>
</feature>
<feature type="repeat" description="ANK" evidence="3">
    <location>
        <begin position="1386"/>
        <end position="1418"/>
    </location>
</feature>
<feature type="repeat" description="ANK" evidence="3">
    <location>
        <begin position="1650"/>
        <end position="1682"/>
    </location>
</feature>
<feature type="repeat" description="ANK" evidence="3">
    <location>
        <begin position="1485"/>
        <end position="1517"/>
    </location>
</feature>
<dbReference type="PANTHER" id="PTHR24123:SF141">
    <property type="entry name" value="ANKYRIN 2, ISOFORM U"/>
    <property type="match status" value="1"/>
</dbReference>
<dbReference type="SMART" id="SM00248">
    <property type="entry name" value="ANK"/>
    <property type="match status" value="25"/>
</dbReference>
<evidence type="ECO:0000313" key="5">
    <source>
        <dbReference type="Proteomes" id="UP001168821"/>
    </source>
</evidence>
<comment type="caution">
    <text evidence="4">The sequence shown here is derived from an EMBL/GenBank/DDBJ whole genome shotgun (WGS) entry which is preliminary data.</text>
</comment>
<feature type="repeat" description="ANK" evidence="3">
    <location>
        <begin position="1717"/>
        <end position="1749"/>
    </location>
</feature>
<keyword evidence="2 3" id="KW-0040">ANK repeat</keyword>
<evidence type="ECO:0000313" key="4">
    <source>
        <dbReference type="EMBL" id="KAJ3651245.1"/>
    </source>
</evidence>
<feature type="repeat" description="ANK" evidence="3">
    <location>
        <begin position="1078"/>
        <end position="1110"/>
    </location>
</feature>
<dbReference type="InterPro" id="IPR027417">
    <property type="entry name" value="P-loop_NTPase"/>
</dbReference>
<feature type="repeat" description="ANK" evidence="3">
    <location>
        <begin position="1419"/>
        <end position="1451"/>
    </location>
</feature>
<feature type="repeat" description="ANK" evidence="3">
    <location>
        <begin position="1750"/>
        <end position="1782"/>
    </location>
</feature>
<feature type="repeat" description="ANK" evidence="3">
    <location>
        <begin position="1452"/>
        <end position="1484"/>
    </location>
</feature>